<dbReference type="OMA" id="SGAIDVC"/>
<protein>
    <recommendedName>
        <fullName evidence="8">Mitochondrial enolase superfamily member 1</fullName>
        <ecNumber evidence="3">4.2.1.68</ecNumber>
    </recommendedName>
    <alternativeName>
        <fullName evidence="9">L-fuconate dehydratase</fullName>
    </alternativeName>
</protein>
<comment type="cofactor">
    <cofactor evidence="2">
        <name>Mg(2+)</name>
        <dbReference type="ChEBI" id="CHEBI:18420"/>
    </cofactor>
</comment>
<evidence type="ECO:0000256" key="2">
    <source>
        <dbReference type="ARBA" id="ARBA00001946"/>
    </source>
</evidence>
<dbReference type="SUPFAM" id="SSF51604">
    <property type="entry name" value="Enolase C-terminal domain-like"/>
    <property type="match status" value="1"/>
</dbReference>
<evidence type="ECO:0000256" key="4">
    <source>
        <dbReference type="ARBA" id="ARBA00022723"/>
    </source>
</evidence>
<name>A0A553NQG9_TIGCA</name>
<dbReference type="Pfam" id="PF13378">
    <property type="entry name" value="MR_MLE_C"/>
    <property type="match status" value="1"/>
</dbReference>
<comment type="similarity">
    <text evidence="7">Belongs to the mandelate racemase/muconate lactonizing enzyme family. ENOSF1 subfamily.</text>
</comment>
<dbReference type="InterPro" id="IPR046945">
    <property type="entry name" value="RHMD-like"/>
</dbReference>
<dbReference type="SUPFAM" id="SSF54826">
    <property type="entry name" value="Enolase N-terminal domain-like"/>
    <property type="match status" value="1"/>
</dbReference>
<comment type="caution">
    <text evidence="11">The sequence shown here is derived from an EMBL/GenBank/DDBJ whole genome shotgun (WGS) entry which is preliminary data.</text>
</comment>
<evidence type="ECO:0000256" key="9">
    <source>
        <dbReference type="ARBA" id="ARBA00078003"/>
    </source>
</evidence>
<evidence type="ECO:0000256" key="3">
    <source>
        <dbReference type="ARBA" id="ARBA00013142"/>
    </source>
</evidence>
<accession>A0A553NQG9</accession>
<dbReference type="EC" id="4.2.1.68" evidence="3"/>
<dbReference type="SFLD" id="SFLDF00111">
    <property type="entry name" value="L-fuconate_dehydratase"/>
    <property type="match status" value="1"/>
</dbReference>
<dbReference type="EMBL" id="VCGU01000011">
    <property type="protein sequence ID" value="TRY67692.1"/>
    <property type="molecule type" value="Genomic_DNA"/>
</dbReference>
<evidence type="ECO:0000256" key="7">
    <source>
        <dbReference type="ARBA" id="ARBA00061144"/>
    </source>
</evidence>
<dbReference type="PANTHER" id="PTHR13794:SF58">
    <property type="entry name" value="MITOCHONDRIAL ENOLASE SUPERFAMILY MEMBER 1"/>
    <property type="match status" value="1"/>
</dbReference>
<dbReference type="FunFam" id="3.20.20.120:FF:000007">
    <property type="entry name" value="Mitochondrial enolase superfamily member 1"/>
    <property type="match status" value="1"/>
</dbReference>
<dbReference type="GO" id="GO:0000287">
    <property type="term" value="F:magnesium ion binding"/>
    <property type="evidence" value="ECO:0007669"/>
    <property type="project" value="TreeGrafter"/>
</dbReference>
<evidence type="ECO:0000313" key="12">
    <source>
        <dbReference type="Proteomes" id="UP000318571"/>
    </source>
</evidence>
<keyword evidence="5" id="KW-0460">Magnesium</keyword>
<evidence type="ECO:0000256" key="6">
    <source>
        <dbReference type="ARBA" id="ARBA00023239"/>
    </source>
</evidence>
<dbReference type="InterPro" id="IPR013342">
    <property type="entry name" value="Mandelate_racemase_C"/>
</dbReference>
<dbReference type="OrthoDB" id="14161at2759"/>
<dbReference type="InterPro" id="IPR029065">
    <property type="entry name" value="Enolase_C-like"/>
</dbReference>
<dbReference type="Proteomes" id="UP000318571">
    <property type="component" value="Chromosome 4"/>
</dbReference>
<dbReference type="SFLD" id="SFLDS00001">
    <property type="entry name" value="Enolase"/>
    <property type="match status" value="1"/>
</dbReference>
<sequence>MASILNKPKRIIDLDVRDIRFPTSLTADGSDATHPDPDYSCVYVRLYTDDDNYVGCGLTFTIGRGNELVKHAVDSLRFLVVRRFIEDIQENMACWVNDLANESQLRWVGPEKGVIHLAMAAIVNAFWDLWGKIAKKPVWKLLSEMSPERIISLINFKYINDYLSKEEALAILKKNEPFKRERELWITKRGFPAYTTQVGWLGYDDKKLRENGRKFLRDGFTAFKMKVGSDIEDDKRRLRIIREVIGPNNKLMVDANQKWGVQEAIDWMNELAQFNIHWIEEPTSPDDVLGHLKVSQALEKHGIGVATGEMCQNRVMFKQFLQAGALQFCQIDSARMGGLNDVLAVYLMASKAGIPVCPHSGGVGLCEMVQHLQMFDYVVLSGSIENRLIEFIDHLHEHFEFPPKLGRARYFPPMDYGYSTEMKYGSIRDYEYPEGATWKRLLDKGQYRDPSLEFKKYL</sequence>
<dbReference type="InterPro" id="IPR036849">
    <property type="entry name" value="Enolase-like_C_sf"/>
</dbReference>
<comment type="catalytic activity">
    <reaction evidence="1">
        <text>L-fuconate = 2-dehydro-3-deoxy-L-fuconate + H2O</text>
        <dbReference type="Rhea" id="RHEA:22772"/>
        <dbReference type="ChEBI" id="CHEBI:15377"/>
        <dbReference type="ChEBI" id="CHEBI:21291"/>
        <dbReference type="ChEBI" id="CHEBI:37448"/>
        <dbReference type="EC" id="4.2.1.68"/>
    </reaction>
</comment>
<dbReference type="GO" id="GO:0009063">
    <property type="term" value="P:amino acid catabolic process"/>
    <property type="evidence" value="ECO:0007669"/>
    <property type="project" value="InterPro"/>
</dbReference>
<feature type="domain" description="Mandelate racemase/muconate lactonizing enzyme C-terminal" evidence="10">
    <location>
        <begin position="205"/>
        <end position="301"/>
    </location>
</feature>
<keyword evidence="6" id="KW-0456">Lyase</keyword>
<organism evidence="11 12">
    <name type="scientific">Tigriopus californicus</name>
    <name type="common">Marine copepod</name>
    <dbReference type="NCBI Taxonomy" id="6832"/>
    <lineage>
        <taxon>Eukaryota</taxon>
        <taxon>Metazoa</taxon>
        <taxon>Ecdysozoa</taxon>
        <taxon>Arthropoda</taxon>
        <taxon>Crustacea</taxon>
        <taxon>Multicrustacea</taxon>
        <taxon>Hexanauplia</taxon>
        <taxon>Copepoda</taxon>
        <taxon>Harpacticoida</taxon>
        <taxon>Harpacticidae</taxon>
        <taxon>Tigriopus</taxon>
    </lineage>
</organism>
<dbReference type="PANTHER" id="PTHR13794">
    <property type="entry name" value="ENOLASE SUPERFAMILY, MANDELATE RACEMASE"/>
    <property type="match status" value="1"/>
</dbReference>
<evidence type="ECO:0000256" key="8">
    <source>
        <dbReference type="ARBA" id="ARBA00073815"/>
    </source>
</evidence>
<dbReference type="SMART" id="SM00922">
    <property type="entry name" value="MR_MLE"/>
    <property type="match status" value="1"/>
</dbReference>
<gene>
    <name evidence="11" type="ORF">TCAL_02766</name>
</gene>
<dbReference type="InterPro" id="IPR018110">
    <property type="entry name" value="Mandel_Rmase/mucon_lact_enz_CS"/>
</dbReference>
<dbReference type="STRING" id="6832.A0A553NQG9"/>
<dbReference type="Gene3D" id="3.20.20.120">
    <property type="entry name" value="Enolase-like C-terminal domain"/>
    <property type="match status" value="1"/>
</dbReference>
<reference evidence="11 12" key="1">
    <citation type="journal article" date="2018" name="Nat. Ecol. Evol.">
        <title>Genomic signatures of mitonuclear coevolution across populations of Tigriopus californicus.</title>
        <authorList>
            <person name="Barreto F.S."/>
            <person name="Watson E.T."/>
            <person name="Lima T.G."/>
            <person name="Willett C.S."/>
            <person name="Edmands S."/>
            <person name="Li W."/>
            <person name="Burton R.S."/>
        </authorList>
    </citation>
    <scope>NUCLEOTIDE SEQUENCE [LARGE SCALE GENOMIC DNA]</scope>
    <source>
        <strain evidence="11 12">San Diego</strain>
    </source>
</reference>
<dbReference type="SFLD" id="SFLDG00179">
    <property type="entry name" value="mandelate_racemase"/>
    <property type="match status" value="1"/>
</dbReference>
<proteinExistence type="inferred from homology"/>
<dbReference type="GO" id="GO:0050023">
    <property type="term" value="F:L-fuconate dehydratase activity"/>
    <property type="evidence" value="ECO:0007669"/>
    <property type="project" value="UniProtKB-EC"/>
</dbReference>
<dbReference type="AlphaFoldDB" id="A0A553NQG9"/>
<evidence type="ECO:0000256" key="5">
    <source>
        <dbReference type="ARBA" id="ARBA00022842"/>
    </source>
</evidence>
<evidence type="ECO:0000313" key="11">
    <source>
        <dbReference type="EMBL" id="TRY67692.1"/>
    </source>
</evidence>
<dbReference type="GO" id="GO:0016052">
    <property type="term" value="P:carbohydrate catabolic process"/>
    <property type="evidence" value="ECO:0007669"/>
    <property type="project" value="InterPro"/>
</dbReference>
<evidence type="ECO:0000259" key="10">
    <source>
        <dbReference type="SMART" id="SM00922"/>
    </source>
</evidence>
<dbReference type="PROSITE" id="PS00909">
    <property type="entry name" value="MR_MLE_2"/>
    <property type="match status" value="1"/>
</dbReference>
<evidence type="ECO:0000256" key="1">
    <source>
        <dbReference type="ARBA" id="ARBA00001737"/>
    </source>
</evidence>
<keyword evidence="12" id="KW-1185">Reference proteome</keyword>
<keyword evidence="4" id="KW-0479">Metal-binding</keyword>
<dbReference type="InterPro" id="IPR034610">
    <property type="entry name" value="L-fuconate_dehydratase"/>
</dbReference>
<dbReference type="Gene3D" id="3.30.390.10">
    <property type="entry name" value="Enolase-like, N-terminal domain"/>
    <property type="match status" value="1"/>
</dbReference>
<dbReference type="InterPro" id="IPR029017">
    <property type="entry name" value="Enolase-like_N"/>
</dbReference>